<sequence length="5349" mass="514489">MFVLLLVWQVGQPLQAATFYWNQSAAGTYSWNDGGNWLPASGYPGALDDIANLNSALGGAQTVSLSQPTTLGTLNIGDSSGSGYAITLGTGTLLFDVSAGSAGIVKTGAGLDVISASTIFRDTLAITNNEAVGTLTITGTLRSALSDLTLNGTGAVATGSIDISGVIGTGGSLIKNDAGTARISGSNTYAGATIVNAGRLILNGTAALPVRSAVTIASGARLDVQQALTMGSLSGAGILDNSSASNRVITIGRDDTSTTFSGTISPATASRIAITKIGAGTLTFAPTASSTFSGATIISGGGIVLDFSNMASTSMWASTATTLSGGNLTVKGKSGLAVSQTLGNFTLGATGGSIIVDANGSTSGTTLTLGTFTSTASGGTLLVQAPANTTVRVTTTTPTNSIYGAGRAVFTDGAGSYNWLSNTGGSSPFVLSGLGTAVGSTPGYTGDLPTTGGTTTANYTLSGGLVLTGASTPGTLKITSTGAGQILDLSTFGMTVNQSGILVTGSDAYAINGSTGTLASAGSADLIIHQYNTGGLTLNAGISGAGALVKAGTGVLTLGTTVANTFTGAVFVNGGTLSFSSVTAGGAGSLGNGSTTVVTLRDGATLQYTGATGTISGAATTAGAHTYTLQGGNATIDVSQTGTILTLNGVVSGAGGLVKTGAGTLALSALPTYTGPTTINGGVFQIGITSSTGGIPDLSPVILGASGSLDINATAASQTETVGSISGSGTIFNSSTTVKTLAVGGDNTSTTFSGTFATSGSVGGVAFTGALANVLTKQGTGILTLSGTNSWTGGTNIAAGTLRFGVAQALNSTGTVTLAIGAAALPALLDLNGYNFTSAAITFGGTSTTSAAQGTVDVTTATLTLGGNVTYTSTGNPQAAVITGTGTGNITLSAARTFSVGDSTNVAAVGGYELSVFVPITGAFALTKSGAGNLLLADDNTFSGLVVQSTSAGGMLTLTGDNSGLTGTTTLNSGILLLDYTASNTAKISTTGALSLLGGSLVLNGNASAATSQVVASTTFAAGAQSGITLNPGAGQSLVLNLGALTRAAGAGLLRINLASGVQSSSNGVLTSTTNDATTGLVGTGGGWLTVTSGGVTSFGTVSGGNIIAATSTLQDVVTGWSAGQNISDSAGFTGTLDTETGITSLRFNSSGASNVVITAGGLLRIDSGGILQTSGAGVTTISGGRLAGNIGNELIFTTDSLSQSLSVSSAITGATLITKGGAGTLALSGYNNATGAFSVLGGTVIASGGFAVGDSQALTLGAVGSAVVFSLAGGTTEIVGSLTGGNTGSHGGSTVALGAGSTLIINQTTAATYAGLFSGDATTTLIKSGASTLTYSANGGSGFVGTLQINQGIWLMNGNVTQFGTALNAIVISGTGSSVQLNNDQTSGINRIPDATPVTMSNTAGGLGLYASRNGGTSTSLETVGVLTLNAGQNTITADGTAASRIGGLRFNDAAPLVRNNFSTALLLARSFDTVATQGGRIVFSVDPGGSIGGGLAGAVTGQTNFSIYPFFIGESTAAAPVAATNVGNSFVTFVDGTLGLRTLNIATEYVQEAAGFNALASVTTNNVRFTTGATLAGSATVINSLLVDAASGITLTGPSRGLQITSGAILSANAVANVIGGFTALTTGGTPYYAYVTNASGSLTLNSALTTTAALVKSGAGTLVLGSAGNTFTDLYVNLGLVQADALGKLGTGSLNFFGGGLQFSGVYDPSSKTITVGSGGVTFDTNGNNISFASAIGNSGVGGLTKIGAGSLTLNAVSTFTGASTISAGRLILDGGANRLPTTAGLSLGSTGVLQLGGTTVADQAITDLSAVAGASLVGGNSTVSTLTISQNTNTTYAGLIGGAGANENNIAIVKAGLGTLTLGATASTFTGGITIKAGSVIGGNNSNTFGASTNVITLGDTSGSADASVTFFNTASGYANPIVVAAGSTGTATIFLGTTTGAPVLSGGITLNKDLIIAKEGTSGASSITGGITGSGNVIISNNATTGTITLSGTTINNTGTITNSGLATGTTTISSVIGSNVTGVIQNSLTSSLTLGGVANLWTSGLVIKAGTVIGGSNASTFGDSSNTITIGDSSGASNATLQVTAALTYLQPVTVASGNTGIATMILGTGTASVIWNGSVTLNSHDLVIGKTSTTGSAQLNGGITGTGSVVISNTGTTGGITLGTNTLNNTGTITNSGTATATTTISSVIGANVTGVIQNSLTSSLTLGAVANLWTSGLLIKAGTVIGGNNASTFGGSANGITIGDSSGASNATLQVTNSLTYLQPVTVASGNTGIATMILGTGTASVIWNGSVTLNSHDLVIGKTSTTGSAQLNGGITGTGNVVISNTGTTGGITLGTNALNNIGTITNSGTATAATTISADIGANVAAVIQNSATSALTLSSASLNFGSATVSAGTLNITGSAATAPALASLSVAAGATFNTFNTVGQTLHLTSLNLGAGTGAATLGMDLGSTSNYDSLSLTGAATAANAVNFRLTGLGGFGPGVYTLLSATSGLSGATYALSSASSQMAGYTFSLSSTDSLVQLTATASTGDFYWKGAVSGSWTAFSGASSNFTSDLAGTSNVLGTPGVNSSVIFSANGLSSTSLSTTLDGAFNVKDLTFSSNVGSGPLTAITIAPGTGGSLTLTPTSSASGITLQAGAPAAVTISAPVILAASQSWTVADAATVLNVSGGVTGNGFSLTKLGDGTLQLTTANASTYNGITTITGGTLRAGSATAFSANSAVVVGAAGRIQLNGFSNTVASLSGAAGAIVENGSPATAATLTVGGDNSSTTFAGVLQNGGVANLALVKNGTGTLTLSGANTYAGNTTVNNGVLNITGSLIGNTTTPTLAYGATANSTVVNVSGDMTLFAITGGNFAGCAAVYNQTGGTVTIAPGIGNAQYVARAAGSYGYFNLTGGVFRAGNRFDVNGAPNLGSALNPATSSAGVVFVGGTGFLDHTNAEWFINGYSLGQITVADTGVIDHTGSTNPFALFMDSTTVGGTYGVLNVAGGSVITGAQPVRFGNSTTNDSGNSGFVNLAAGTLSVGVAISSSVNPTGANNAYLNFAGGTLKTTAAISNWVPVSNAGITYTSTLFGSVDNHAISGAPSFNGGLVFDTNGFNSSLNQPLTAATGVGVTQADMTVVGGTGYIGAPAVVFSSAGLVAGGTPAAGYALISGGVVTGIVITSPGTYVSGTTPTVTLTGGGGTGASVTLGALATANTSGGLTKIGAGTLTLSGANTYAGGTTVTAGTLALGAGNTLLATGNVTVNGGTFDLSTFSNTVGTVSLQGGLITGTTGVLTSTSNFDLRNGTVSAILSGSVGLTKTTADTVTLNSASTFSGAVNVNGGRLSFATSASLGNASATNTIGINGGTLSYSGSGSTDLTTARVLTLGSSGGTVETASATGVLTFSGGISSSSTGNLIKTGAGTVIISGTNGWNSGASAVFVNDGTLQAGFGTGGISALSVASTGVMSFQNGSTQALALTSGALQAVGGARLGFELGASGTSDQIISSVAAVVSGTITLDFFSLSGFGSGTYSLISAAGGLDQATFALGTAPVGFNYTLNTSATLVTLDVVSYVPVYWTGSQPTTSWATINAGPLTNWATNAAGTINYATVPTTTDTVIFSATNATGPAITTTLDGSYTIDGLQFIASPSGVTAVTINQGTTGTLTLAPSSTSGGILVAANAGAITISAPVVASSSNVTSQTWNVDGTGASLLVSGTVSIDALINKSGSGVLTLSSTGNTGAGGFTLSGGTLNINANSALGTGTFTIGALTTLNNTSGSTVSLAAAANAMVWNGSFTFAGANALNLGSGAVTLAANTTVTTSASTLTAGGSISDAGNTRSLTKSGAGTLVLSGGITIGGSLSVTAGTATFGGATNTIGGGFSISSGTATISGSSSITGSVDVTGGTLTLGGANTISSGVSLTAGTLNIGQSGAIGSQAFTLSGGSFDNTFGAALTLNNNPLNLNGSFTFIGSNDLSTGTGAVTLLSSSTIGVTSKTLTLAGVIDDGGAGFGITKSGAGTLRLSGLNTYSGSTVINQGTLVFDTQQNLAAVTNTLVFGTSSAITTVGTLDLTAVSASFGGGLIAQSNSSSASIIRIGSGMTLYTGNDVFVGASTTSGTTTSILNVTGSSAGVGTWDASSSGATFRVGGGSTVASTTTLDMTGLGTFLANLGGGAFRLGSADSGTVSDTVKILLAPASTITASVVDVGASTAHAGTSTLTLGTGVTTLNADVLNIGGVSTSTTSARGSGVVNFAVGSGTLKLRAVNGTGATTINLINTTGSTNTALTASALFAGNSVDILASTLTIASRAPTATATTQSATSTFTFDTGTLAATTVTLASRGGSSLTTGNVTGSLTIGGTTAGTTATFTTVNMSTNSASTANSSGSAVSTLDISGQGTVTVTTLSMGSLSVSGATATSGTQATLNIAGTGTVNITTLNMGVSTLSGTSALGGTSAVMNINGSTTTIGTLNMAVNSATAAATIATLGIATINLNSGTLRITGNLTMGNTTANALNAVSNSIIINGGTLTVDGNIAATNGTGTETSTLTLNGGVLDMTGGTIGASGNLVTTFNLQQGTLKNLADFNAGGALVKSTAGILILDGTNAYAGDTTFAVGGGTIQLGASNVLPDGSGKGSFVTTNGLLNMNGFSDTVNGLSGTGTVDNLAAGTTSTLTVGANNASSTFGGVLQNTGGSAVLALIKTGTGTLTLSTASTFTGGTTISNGIIQIDNAGALSSGAVTFATSGVRLVVGTGLTFSNAITIGANNSASGRGIIEAGTAAGTATVSGPITISAAAAAGGHFAAPTAGTVLNVTGVITSSVAVTARLGTVVFSGGGTGYTSLVNNQDTTAIGANNGIATTATLTIGSVSAGTFDLAGFNQSLVGIVKGGSSTATIGNSSTTSDSTLTITGAAQLYAGVIQNAVGSGTRKVSLVISGGSLTLTGVNTYSGSTTISSGTLALSASGTAASTAVTVTGSGSVFDISGVTPASATIASLSGGADSSVTLGAKTLNTGADNASTTFRGTLSGVSGGLTKQGTGTMTLTGSNSYSGTTTISAGTLQLGDGTSGNDGTITSSLSIVNNAALVYNRFGSLSYGGIISGSGTVTKTGAGTQILSGASTYSGGTTVSGGTLQIDNTSGSGTGTGSVTVTNTGSRLSGSGTIAGATVISSGAVLAPGMGDTATSNQTLTFTAVTSTLTVSDGARIELSISAPTTQASGVFYDGAFHDGLGGTATTALAYLQGIGSSSLAVWNSATPGNHDFINLGAGSLSLGTGAGTITILDNGYTAHGPQLGDVFNLIDWTSYSGSFNASTDFSLPDLSASGMSWDTTAFTTYGLIVVVPEPSRALFLLLGLVGLMLRRRRSSR</sequence>
<proteinExistence type="predicted"/>
<name>A0ABW0KPQ3_9BACT</name>
<evidence type="ECO:0000256" key="1">
    <source>
        <dbReference type="ARBA" id="ARBA00022729"/>
    </source>
</evidence>
<dbReference type="SUPFAM" id="SSF51126">
    <property type="entry name" value="Pectin lyase-like"/>
    <property type="match status" value="4"/>
</dbReference>
<dbReference type="NCBIfam" id="TIGR02601">
    <property type="entry name" value="autotrns_rpt"/>
    <property type="match status" value="16"/>
</dbReference>
<dbReference type="InterPro" id="IPR011050">
    <property type="entry name" value="Pectin_lyase_fold/virulence"/>
</dbReference>
<evidence type="ECO:0000313" key="2">
    <source>
        <dbReference type="EMBL" id="MFC5455215.1"/>
    </source>
</evidence>
<dbReference type="Pfam" id="PF12951">
    <property type="entry name" value="PATR"/>
    <property type="match status" value="24"/>
</dbReference>
<dbReference type="InterPro" id="IPR013425">
    <property type="entry name" value="Autotrns_rpt"/>
</dbReference>
<protein>
    <submittedName>
        <fullName evidence="2">Autotransporter-associated beta strand repeat-containing protein</fullName>
    </submittedName>
</protein>
<accession>A0ABW0KPQ3</accession>
<dbReference type="Proteomes" id="UP001596052">
    <property type="component" value="Unassembled WGS sequence"/>
</dbReference>
<keyword evidence="1" id="KW-0732">Signal</keyword>
<keyword evidence="3" id="KW-1185">Reference proteome</keyword>
<dbReference type="EMBL" id="JBHSMQ010000003">
    <property type="protein sequence ID" value="MFC5455215.1"/>
    <property type="molecule type" value="Genomic_DNA"/>
</dbReference>
<reference evidence="3" key="1">
    <citation type="journal article" date="2019" name="Int. J. Syst. Evol. Microbiol.">
        <title>The Global Catalogue of Microorganisms (GCM) 10K type strain sequencing project: providing services to taxonomists for standard genome sequencing and annotation.</title>
        <authorList>
            <consortium name="The Broad Institute Genomics Platform"/>
            <consortium name="The Broad Institute Genome Sequencing Center for Infectious Disease"/>
            <person name="Wu L."/>
            <person name="Ma J."/>
        </authorList>
    </citation>
    <scope>NUCLEOTIDE SEQUENCE [LARGE SCALE GENOMIC DNA]</scope>
    <source>
        <strain evidence="3">CGMCC 4.1469</strain>
    </source>
</reference>
<gene>
    <name evidence="2" type="ORF">ACFQDI_10140</name>
</gene>
<dbReference type="RefSeq" id="WP_377166078.1">
    <property type="nucleotide sequence ID" value="NZ_JBHSMQ010000003.1"/>
</dbReference>
<comment type="caution">
    <text evidence="2">The sequence shown here is derived from an EMBL/GenBank/DDBJ whole genome shotgun (WGS) entry which is preliminary data.</text>
</comment>
<dbReference type="Gene3D" id="2.160.20.20">
    <property type="match status" value="1"/>
</dbReference>
<evidence type="ECO:0000313" key="3">
    <source>
        <dbReference type="Proteomes" id="UP001596052"/>
    </source>
</evidence>
<dbReference type="InterPro" id="IPR012332">
    <property type="entry name" value="Autotransporter_pectin_lyase_C"/>
</dbReference>
<organism evidence="2 3">
    <name type="scientific">Prosthecobacter fluviatilis</name>
    <dbReference type="NCBI Taxonomy" id="445931"/>
    <lineage>
        <taxon>Bacteria</taxon>
        <taxon>Pseudomonadati</taxon>
        <taxon>Verrucomicrobiota</taxon>
        <taxon>Verrucomicrobiia</taxon>
        <taxon>Verrucomicrobiales</taxon>
        <taxon>Verrucomicrobiaceae</taxon>
        <taxon>Prosthecobacter</taxon>
    </lineage>
</organism>